<dbReference type="EMBL" id="GGFL01010075">
    <property type="protein sequence ID" value="MBW74253.1"/>
    <property type="molecule type" value="Transcribed_RNA"/>
</dbReference>
<reference evidence="2" key="1">
    <citation type="submission" date="2018-01" db="EMBL/GenBank/DDBJ databases">
        <title>An insight into the sialome of Amazonian anophelines.</title>
        <authorList>
            <person name="Ribeiro J.M."/>
            <person name="Scarpassa V."/>
            <person name="Calvo E."/>
        </authorList>
    </citation>
    <scope>NUCLEOTIDE SEQUENCE</scope>
</reference>
<proteinExistence type="predicted"/>
<name>A0A2M4D9K7_ANODA</name>
<feature type="chain" id="PRO_5014947756" evidence="1">
    <location>
        <begin position="19"/>
        <end position="128"/>
    </location>
</feature>
<dbReference type="AlphaFoldDB" id="A0A2M4D9K7"/>
<protein>
    <submittedName>
        <fullName evidence="2">Putative secreted protein</fullName>
    </submittedName>
</protein>
<keyword evidence="1" id="KW-0732">Signal</keyword>
<organism evidence="2">
    <name type="scientific">Anopheles darlingi</name>
    <name type="common">Mosquito</name>
    <dbReference type="NCBI Taxonomy" id="43151"/>
    <lineage>
        <taxon>Eukaryota</taxon>
        <taxon>Metazoa</taxon>
        <taxon>Ecdysozoa</taxon>
        <taxon>Arthropoda</taxon>
        <taxon>Hexapoda</taxon>
        <taxon>Insecta</taxon>
        <taxon>Pterygota</taxon>
        <taxon>Neoptera</taxon>
        <taxon>Endopterygota</taxon>
        <taxon>Diptera</taxon>
        <taxon>Nematocera</taxon>
        <taxon>Culicoidea</taxon>
        <taxon>Culicidae</taxon>
        <taxon>Anophelinae</taxon>
        <taxon>Anopheles</taxon>
    </lineage>
</organism>
<evidence type="ECO:0000256" key="1">
    <source>
        <dbReference type="SAM" id="SignalP"/>
    </source>
</evidence>
<sequence length="128" mass="14811">MGANSWFLFFFYLENIIALLTYKRYRCVSSPELNRFGNRQPPHRVFCCEENRQHHASSECTPRSFPPSVPGRMGAKIDRHYHYRRLTAKASGASGLRETDAFYFYCAGHAQGHFSPPVVQMEFQLSID</sequence>
<evidence type="ECO:0000313" key="2">
    <source>
        <dbReference type="EMBL" id="MBW74253.1"/>
    </source>
</evidence>
<accession>A0A2M4D9K7</accession>
<feature type="signal peptide" evidence="1">
    <location>
        <begin position="1"/>
        <end position="18"/>
    </location>
</feature>